<reference evidence="1 2" key="1">
    <citation type="submission" date="2019-02" db="EMBL/GenBank/DDBJ databases">
        <title>Deep-cultivation of Planctomycetes and their phenomic and genomic characterization uncovers novel biology.</title>
        <authorList>
            <person name="Wiegand S."/>
            <person name="Jogler M."/>
            <person name="Boedeker C."/>
            <person name="Pinto D."/>
            <person name="Vollmers J."/>
            <person name="Rivas-Marin E."/>
            <person name="Kohn T."/>
            <person name="Peeters S.H."/>
            <person name="Heuer A."/>
            <person name="Rast P."/>
            <person name="Oberbeckmann S."/>
            <person name="Bunk B."/>
            <person name="Jeske O."/>
            <person name="Meyerdierks A."/>
            <person name="Storesund J.E."/>
            <person name="Kallscheuer N."/>
            <person name="Luecker S."/>
            <person name="Lage O.M."/>
            <person name="Pohl T."/>
            <person name="Merkel B.J."/>
            <person name="Hornburger P."/>
            <person name="Mueller R.-W."/>
            <person name="Bruemmer F."/>
            <person name="Labrenz M."/>
            <person name="Spormann A.M."/>
            <person name="Op den Camp H."/>
            <person name="Overmann J."/>
            <person name="Amann R."/>
            <person name="Jetten M.S.M."/>
            <person name="Mascher T."/>
            <person name="Medema M.H."/>
            <person name="Devos D.P."/>
            <person name="Kaster A.-K."/>
            <person name="Ovreas L."/>
            <person name="Rohde M."/>
            <person name="Galperin M.Y."/>
            <person name="Jogler C."/>
        </authorList>
    </citation>
    <scope>NUCLEOTIDE SEQUENCE [LARGE SCALE GENOMIC DNA]</scope>
    <source>
        <strain evidence="1 2">TBK1r</strain>
    </source>
</reference>
<evidence type="ECO:0000313" key="1">
    <source>
        <dbReference type="EMBL" id="QDV83320.1"/>
    </source>
</evidence>
<gene>
    <name evidence="1" type="ORF">TBK1r_22580</name>
</gene>
<keyword evidence="2" id="KW-1185">Reference proteome</keyword>
<evidence type="ECO:0000313" key="2">
    <source>
        <dbReference type="Proteomes" id="UP000318081"/>
    </source>
</evidence>
<accession>A0ABX5XQT3</accession>
<dbReference type="Proteomes" id="UP000318081">
    <property type="component" value="Chromosome"/>
</dbReference>
<name>A0ABX5XQT3_9BACT</name>
<sequence>MYWEEGSIHQRHRGGWWDVGTWASPKVCKREREGLANGHTQMPRQTRRLCMAVGQIESHCDEVPGAAQPSQTLGCLPQAMDMHALWAKSDLCRYQCPLGRSSVARRAIVVAAREATLAGEVNTAIDRSTSPRCARPCCQEGDFDDWATFSAGDRRCVAGSCAALRSGTVTVAPVGGRYGGGMTTVETVRRGVEVRFGRL</sequence>
<organism evidence="1 2">
    <name type="scientific">Stieleria magnilauensis</name>
    <dbReference type="NCBI Taxonomy" id="2527963"/>
    <lineage>
        <taxon>Bacteria</taxon>
        <taxon>Pseudomonadati</taxon>
        <taxon>Planctomycetota</taxon>
        <taxon>Planctomycetia</taxon>
        <taxon>Pirellulales</taxon>
        <taxon>Pirellulaceae</taxon>
        <taxon>Stieleria</taxon>
    </lineage>
</organism>
<protein>
    <submittedName>
        <fullName evidence="1">Uncharacterized protein</fullName>
    </submittedName>
</protein>
<dbReference type="EMBL" id="CP036432">
    <property type="protein sequence ID" value="QDV83320.1"/>
    <property type="molecule type" value="Genomic_DNA"/>
</dbReference>
<proteinExistence type="predicted"/>